<evidence type="ECO:0000256" key="3">
    <source>
        <dbReference type="RuleBase" id="RU004508"/>
    </source>
</evidence>
<dbReference type="SUPFAM" id="SSF53383">
    <property type="entry name" value="PLP-dependent transferases"/>
    <property type="match status" value="1"/>
</dbReference>
<evidence type="ECO:0000256" key="2">
    <source>
        <dbReference type="PIRSR" id="PIRSR000390-2"/>
    </source>
</evidence>
<dbReference type="PIRSF" id="PIRSF000390">
    <property type="entry name" value="PLP_StrS"/>
    <property type="match status" value="1"/>
</dbReference>
<proteinExistence type="inferred from homology"/>
<dbReference type="GO" id="GO:0008483">
    <property type="term" value="F:transaminase activity"/>
    <property type="evidence" value="ECO:0007669"/>
    <property type="project" value="UniProtKB-KW"/>
</dbReference>
<dbReference type="CDD" id="cd00616">
    <property type="entry name" value="AHBA_syn"/>
    <property type="match status" value="1"/>
</dbReference>
<dbReference type="GO" id="GO:0030170">
    <property type="term" value="F:pyridoxal phosphate binding"/>
    <property type="evidence" value="ECO:0007669"/>
    <property type="project" value="TreeGrafter"/>
</dbReference>
<dbReference type="InterPro" id="IPR015424">
    <property type="entry name" value="PyrdxlP-dep_Trfase"/>
</dbReference>
<dbReference type="Pfam" id="PF01041">
    <property type="entry name" value="DegT_DnrJ_EryC1"/>
    <property type="match status" value="1"/>
</dbReference>
<dbReference type="InterPro" id="IPR015421">
    <property type="entry name" value="PyrdxlP-dep_Trfase_major"/>
</dbReference>
<dbReference type="PANTHER" id="PTHR30244:SF30">
    <property type="entry name" value="BLR5990 PROTEIN"/>
    <property type="match status" value="1"/>
</dbReference>
<gene>
    <name evidence="4" type="primary">legC</name>
    <name evidence="4" type="ORF">F0G84_08450</name>
</gene>
<keyword evidence="4" id="KW-0808">Transferase</keyword>
<dbReference type="RefSeq" id="WP_052946699.1">
    <property type="nucleotide sequence ID" value="NZ_CUOL01000008.1"/>
</dbReference>
<comment type="caution">
    <text evidence="4">The sequence shown here is derived from an EMBL/GenBank/DDBJ whole genome shotgun (WGS) entry which is preliminary data.</text>
</comment>
<organism evidence="4">
    <name type="scientific">Campylobacter jejuni</name>
    <dbReference type="NCBI Taxonomy" id="197"/>
    <lineage>
        <taxon>Bacteria</taxon>
        <taxon>Pseudomonadati</taxon>
        <taxon>Campylobacterota</taxon>
        <taxon>Epsilonproteobacteria</taxon>
        <taxon>Campylobacterales</taxon>
        <taxon>Campylobacteraceae</taxon>
        <taxon>Campylobacter</taxon>
    </lineage>
</organism>
<feature type="modified residue" description="N6-(pyridoxal phosphate)lysine" evidence="2">
    <location>
        <position position="213"/>
    </location>
</feature>
<feature type="active site" description="Proton acceptor" evidence="1">
    <location>
        <position position="213"/>
    </location>
</feature>
<dbReference type="Gene3D" id="3.40.640.10">
    <property type="entry name" value="Type I PLP-dependent aspartate aminotransferase-like (Major domain)"/>
    <property type="match status" value="1"/>
</dbReference>
<reference evidence="4" key="1">
    <citation type="submission" date="2019-08" db="EMBL/GenBank/DDBJ databases">
        <authorList>
            <person name="Ashton P.M."/>
            <person name="Dallman T."/>
            <person name="Nair S."/>
            <person name="De Pinna E."/>
            <person name="Peters T."/>
            <person name="Grant K."/>
        </authorList>
    </citation>
    <scope>NUCLEOTIDE SEQUENCE</scope>
    <source>
        <strain evidence="4">241940</strain>
    </source>
</reference>
<sequence length="384" mass="43403">MFEKEISFIKSLFNKENIALHEPCFIGNEKKYLLECIDSGFVSSVGEFVTRFEEALKEKTKARFVIATNTGTAALHIALLANGIDENCEVITQSISFVATANAIAYTGAKPVFLDIDENTLSLSPKALEHFLENQTYQKDNLSYNKTTHKPIKACVIMHTFGLSAHIKAIKELCEKYHILLIEDAAEALGSTYENKALGTFGKCGILSFNGNKIITGGCGGAILSDDENLAKLARHLSTTAKIPHPYEYDHDRIAYNYRLCNINAAILLAGLENLELFLENKRELAKIYKDFFKNHDKCKFIDEKSNEKSNFWLNTLLFKDENLRNIFLEECLKNNIFVRPIWKSLPSLKAFQNCQSNELINTKNLEKRLVNLPSSVRIANKKE</sequence>
<comment type="similarity">
    <text evidence="3">Belongs to the DegT/DnrJ/EryC1 family.</text>
</comment>
<dbReference type="InterPro" id="IPR000653">
    <property type="entry name" value="DegT/StrS_aminotransferase"/>
</dbReference>
<protein>
    <submittedName>
        <fullName evidence="4">Aminotransferase LegC</fullName>
    </submittedName>
</protein>
<evidence type="ECO:0000313" key="4">
    <source>
        <dbReference type="EMBL" id="ECQ8879460.1"/>
    </source>
</evidence>
<dbReference type="NCBIfam" id="TIGR04181">
    <property type="entry name" value="NHT_00031"/>
    <property type="match status" value="1"/>
</dbReference>
<keyword evidence="2 3" id="KW-0663">Pyridoxal phosphate</keyword>
<name>A0A5Z0DFS7_CAMJU</name>
<dbReference type="InterPro" id="IPR026385">
    <property type="entry name" value="LegC-like"/>
</dbReference>
<dbReference type="GO" id="GO:0000271">
    <property type="term" value="P:polysaccharide biosynthetic process"/>
    <property type="evidence" value="ECO:0007669"/>
    <property type="project" value="TreeGrafter"/>
</dbReference>
<dbReference type="AlphaFoldDB" id="A0A5Z0DFS7"/>
<dbReference type="Gene3D" id="3.90.1150.10">
    <property type="entry name" value="Aspartate Aminotransferase, domain 1"/>
    <property type="match status" value="1"/>
</dbReference>
<accession>A0A5Z0DFS7</accession>
<dbReference type="EMBL" id="AAKDJR010000047">
    <property type="protein sequence ID" value="ECQ8879460.1"/>
    <property type="molecule type" value="Genomic_DNA"/>
</dbReference>
<dbReference type="InterPro" id="IPR015422">
    <property type="entry name" value="PyrdxlP-dep_Trfase_small"/>
</dbReference>
<keyword evidence="4" id="KW-0032">Aminotransferase</keyword>
<dbReference type="PANTHER" id="PTHR30244">
    <property type="entry name" value="TRANSAMINASE"/>
    <property type="match status" value="1"/>
</dbReference>
<evidence type="ECO:0000256" key="1">
    <source>
        <dbReference type="PIRSR" id="PIRSR000390-1"/>
    </source>
</evidence>